<evidence type="ECO:0000313" key="3">
    <source>
        <dbReference type="Proteomes" id="UP000241203"/>
    </source>
</evidence>
<dbReference type="AlphaFoldDB" id="A0A2P8GXV5"/>
<name>A0A2P8GXV5_9MICO</name>
<dbReference type="EMBL" id="RZGY01000001">
    <property type="protein sequence ID" value="RUQ86734.1"/>
    <property type="molecule type" value="Genomic_DNA"/>
</dbReference>
<dbReference type="Pfam" id="PF05045">
    <property type="entry name" value="RgpF"/>
    <property type="match status" value="1"/>
</dbReference>
<proteinExistence type="predicted"/>
<dbReference type="EMBL" id="PYAU01000001">
    <property type="protein sequence ID" value="PSL38792.1"/>
    <property type="molecule type" value="Genomic_DNA"/>
</dbReference>
<protein>
    <submittedName>
        <fullName evidence="1">Rhamnan synthesis protein F</fullName>
    </submittedName>
</protein>
<reference evidence="1 3" key="1">
    <citation type="submission" date="2018-03" db="EMBL/GenBank/DDBJ databases">
        <title>Genomic Encyclopedia of Archaeal and Bacterial Type Strains, Phase II (KMG-II): from individual species to whole genera.</title>
        <authorList>
            <person name="Goeker M."/>
        </authorList>
    </citation>
    <scope>NUCLEOTIDE SEQUENCE [LARGE SCALE GENOMIC DNA]</scope>
    <source>
        <strain evidence="1 3">DSM 21548</strain>
    </source>
</reference>
<reference evidence="2 4" key="2">
    <citation type="submission" date="2018-12" db="EMBL/GenBank/DDBJ databases">
        <authorList>
            <person name="hu s."/>
            <person name="Xu Y."/>
            <person name="Xu B."/>
            <person name="Li F."/>
        </authorList>
    </citation>
    <scope>NUCLEOTIDE SEQUENCE [LARGE SCALE GENOMIC DNA]</scope>
    <source>
        <strain evidence="2 4">KSW2-17</strain>
    </source>
</reference>
<dbReference type="RefSeq" id="WP_106563748.1">
    <property type="nucleotide sequence ID" value="NZ_RZGY01000001.1"/>
</dbReference>
<gene>
    <name evidence="1" type="ORF">CLV49_2421</name>
    <name evidence="2" type="ORF">ELQ93_07125</name>
</gene>
<organism evidence="1 3">
    <name type="scientific">Labedella gwakjiensis</name>
    <dbReference type="NCBI Taxonomy" id="390269"/>
    <lineage>
        <taxon>Bacteria</taxon>
        <taxon>Bacillati</taxon>
        <taxon>Actinomycetota</taxon>
        <taxon>Actinomycetes</taxon>
        <taxon>Micrococcales</taxon>
        <taxon>Microbacteriaceae</taxon>
        <taxon>Labedella</taxon>
    </lineage>
</organism>
<sequence length="283" mass="31569">MRSPWRQPDGRVLLESLPQTRIVRRPAPGTDSRRFAIVASFGRRETPAVGLIALTDELVRTGFRVVIVRSSADNAPWADLSALDPAVGYVQRPNIGYDFGSWAAGMATFPEDLRRDQVLLVNDSIAGPFAPLDDLLDDFATTTADVWAATSTLQFGPHLQSFMVGYRRGVLREAPLRDFWRGLEPQASKHRIVEAHEIGLSQVFQSEGYSATAAIPSEVVVRDGDNPTIAGWRKLLDAGFPFVKRELLVKKRFADERQDVVDHVRALYGVDPMDWIEQEVVNE</sequence>
<dbReference type="Proteomes" id="UP000241203">
    <property type="component" value="Unassembled WGS sequence"/>
</dbReference>
<evidence type="ECO:0000313" key="4">
    <source>
        <dbReference type="Proteomes" id="UP000268291"/>
    </source>
</evidence>
<comment type="caution">
    <text evidence="1">The sequence shown here is derived from an EMBL/GenBank/DDBJ whole genome shotgun (WGS) entry which is preliminary data.</text>
</comment>
<evidence type="ECO:0000313" key="1">
    <source>
        <dbReference type="EMBL" id="PSL38792.1"/>
    </source>
</evidence>
<dbReference type="Proteomes" id="UP000268291">
    <property type="component" value="Unassembled WGS sequence"/>
</dbReference>
<accession>A0A2P8GXV5</accession>
<keyword evidence="4" id="KW-1185">Reference proteome</keyword>
<evidence type="ECO:0000313" key="2">
    <source>
        <dbReference type="EMBL" id="RUQ86734.1"/>
    </source>
</evidence>
<dbReference type="InterPro" id="IPR007739">
    <property type="entry name" value="RgpF"/>
</dbReference>